<organism evidence="4">
    <name type="scientific">Schizophyllum commune (strain H4-8 / FGSC 9210)</name>
    <name type="common">Split gill fungus</name>
    <dbReference type="NCBI Taxonomy" id="578458"/>
    <lineage>
        <taxon>Eukaryota</taxon>
        <taxon>Fungi</taxon>
        <taxon>Dikarya</taxon>
        <taxon>Basidiomycota</taxon>
        <taxon>Agaricomycotina</taxon>
        <taxon>Agaricomycetes</taxon>
        <taxon>Agaricomycetidae</taxon>
        <taxon>Agaricales</taxon>
        <taxon>Schizophyllaceae</taxon>
        <taxon>Schizophyllum</taxon>
    </lineage>
</organism>
<dbReference type="VEuPathDB" id="FungiDB:SCHCODRAFT_02610156"/>
<dbReference type="EMBL" id="GL377302">
    <property type="protein sequence ID" value="EFJ03953.1"/>
    <property type="molecule type" value="Genomic_DNA"/>
</dbReference>
<feature type="region of interest" description="Disordered" evidence="1">
    <location>
        <begin position="1"/>
        <end position="31"/>
    </location>
</feature>
<dbReference type="KEGG" id="scm:SCHCO_02610156"/>
<evidence type="ECO:0000313" key="4">
    <source>
        <dbReference type="Proteomes" id="UP000007431"/>
    </source>
</evidence>
<dbReference type="InterPro" id="IPR036910">
    <property type="entry name" value="HMG_box_dom_sf"/>
</dbReference>
<protein>
    <recommendedName>
        <fullName evidence="2">YABBY protein C-terminal domain-containing protein</fullName>
    </recommendedName>
</protein>
<feature type="domain" description="YABBY protein C-terminal" evidence="2">
    <location>
        <begin position="29"/>
        <end position="66"/>
    </location>
</feature>
<keyword evidence="4" id="KW-1185">Reference proteome</keyword>
<name>D8PK32_SCHCM</name>
<dbReference type="InParanoid" id="D8PK32"/>
<sequence>MAPPAKKGAASADAKPAKKTRSGGGKKKLSEFNKFMKQELSRLKEAEPDITHQERFKLATANWKNAKPKKDT</sequence>
<evidence type="ECO:0000256" key="1">
    <source>
        <dbReference type="SAM" id="MobiDB-lite"/>
    </source>
</evidence>
<dbReference type="OrthoDB" id="667577at2759"/>
<dbReference type="RefSeq" id="XP_003038855.1">
    <property type="nucleotide sequence ID" value="XM_003038809.1"/>
</dbReference>
<accession>D8PK32</accession>
<dbReference type="Proteomes" id="UP000007431">
    <property type="component" value="Unassembled WGS sequence"/>
</dbReference>
<dbReference type="SUPFAM" id="SSF47095">
    <property type="entry name" value="HMG-box"/>
    <property type="match status" value="1"/>
</dbReference>
<evidence type="ECO:0000313" key="3">
    <source>
        <dbReference type="EMBL" id="EFJ03953.1"/>
    </source>
</evidence>
<dbReference type="Gene3D" id="1.10.30.10">
    <property type="entry name" value="High mobility group box domain"/>
    <property type="match status" value="1"/>
</dbReference>
<dbReference type="InterPro" id="IPR056775">
    <property type="entry name" value="YABBY_C"/>
</dbReference>
<dbReference type="eggNOG" id="ENOG502TMTK">
    <property type="taxonomic scope" value="Eukaryota"/>
</dbReference>
<feature type="compositionally biased region" description="Basic residues" evidence="1">
    <location>
        <begin position="17"/>
        <end position="27"/>
    </location>
</feature>
<dbReference type="AlphaFoldDB" id="D8PK32"/>
<gene>
    <name evidence="3" type="ORF">SCHCODRAFT_73620</name>
</gene>
<dbReference type="OMA" id="MPHKERF"/>
<dbReference type="HOGENOM" id="CLU_192412_0_0_1"/>
<dbReference type="GeneID" id="9585143"/>
<dbReference type="Pfam" id="PF04690">
    <property type="entry name" value="YABBY"/>
    <property type="match status" value="1"/>
</dbReference>
<proteinExistence type="predicted"/>
<evidence type="ECO:0000259" key="2">
    <source>
        <dbReference type="Pfam" id="PF04690"/>
    </source>
</evidence>
<reference evidence="3 4" key="1">
    <citation type="journal article" date="2010" name="Nat. Biotechnol.">
        <title>Genome sequence of the model mushroom Schizophyllum commune.</title>
        <authorList>
            <person name="Ohm R.A."/>
            <person name="de Jong J.F."/>
            <person name="Lugones L.G."/>
            <person name="Aerts A."/>
            <person name="Kothe E."/>
            <person name="Stajich J.E."/>
            <person name="de Vries R.P."/>
            <person name="Record E."/>
            <person name="Levasseur A."/>
            <person name="Baker S.E."/>
            <person name="Bartholomew K.A."/>
            <person name="Coutinho P.M."/>
            <person name="Erdmann S."/>
            <person name="Fowler T.J."/>
            <person name="Gathman A.C."/>
            <person name="Lombard V."/>
            <person name="Henrissat B."/>
            <person name="Knabe N."/>
            <person name="Kuees U."/>
            <person name="Lilly W.W."/>
            <person name="Lindquist E."/>
            <person name="Lucas S."/>
            <person name="Magnuson J.K."/>
            <person name="Piumi F."/>
            <person name="Raudaskoski M."/>
            <person name="Salamov A."/>
            <person name="Schmutz J."/>
            <person name="Schwarze F.W.M.R."/>
            <person name="vanKuyk P.A."/>
            <person name="Horton J.S."/>
            <person name="Grigoriev I.V."/>
            <person name="Woesten H.A.B."/>
        </authorList>
    </citation>
    <scope>NUCLEOTIDE SEQUENCE [LARGE SCALE GENOMIC DNA]</scope>
    <source>
        <strain evidence="4">H4-8 / FGSC 9210</strain>
    </source>
</reference>